<dbReference type="EMBL" id="JAVRAF010000014">
    <property type="protein sequence ID" value="MDX8305158.1"/>
    <property type="molecule type" value="Genomic_DNA"/>
</dbReference>
<organism evidence="2">
    <name type="scientific">Agrobacterium rosae</name>
    <dbReference type="NCBI Taxonomy" id="1972867"/>
    <lineage>
        <taxon>Bacteria</taxon>
        <taxon>Pseudomonadati</taxon>
        <taxon>Pseudomonadota</taxon>
        <taxon>Alphaproteobacteria</taxon>
        <taxon>Hyphomicrobiales</taxon>
        <taxon>Rhizobiaceae</taxon>
        <taxon>Rhizobium/Agrobacterium group</taxon>
        <taxon>Agrobacterium</taxon>
    </lineage>
</organism>
<keyword evidence="1" id="KW-0812">Transmembrane</keyword>
<accession>A0AAW9FNT1</accession>
<comment type="caution">
    <text evidence="2">The sequence shown here is derived from an EMBL/GenBank/DDBJ whole genome shotgun (WGS) entry which is preliminary data.</text>
</comment>
<reference evidence="2 4" key="1">
    <citation type="journal article" date="2023" name="Phytobiomes J">
        <title>Deciphering the key players within the bacterial microbiota associated with aerial crown gall tumors on rhododendron: Insights into the gallobiome.</title>
        <authorList>
            <person name="Kuzmanovic N."/>
            <person name="Nesme J."/>
            <person name="Wolf J."/>
            <person name="Neumann-Schaal M."/>
            <person name="Petersen J."/>
            <person name="Fernandez-Gnecco G."/>
            <person name="Sproeer C."/>
            <person name="Bunk B."/>
            <person name="Overmann J."/>
            <person name="Sorensen S.J."/>
            <person name="Idczak E."/>
            <person name="Smalla K."/>
        </authorList>
    </citation>
    <scope>NUCLEOTIDE SEQUENCE</scope>
    <source>
        <strain evidence="2">Rho-11.1</strain>
        <strain evidence="4">rho-14.1</strain>
        <strain evidence="3">Rho-14.1</strain>
    </source>
</reference>
<evidence type="ECO:0000313" key="2">
    <source>
        <dbReference type="EMBL" id="MDX8305158.1"/>
    </source>
</evidence>
<dbReference type="EMBL" id="JAVRAD010000017">
    <property type="protein sequence ID" value="MDX8332367.1"/>
    <property type="molecule type" value="Genomic_DNA"/>
</dbReference>
<feature type="transmembrane region" description="Helical" evidence="1">
    <location>
        <begin position="16"/>
        <end position="37"/>
    </location>
</feature>
<name>A0AAW9FNT1_9HYPH</name>
<dbReference type="RefSeq" id="WP_234625053.1">
    <property type="nucleotide sequence ID" value="NZ_CP192770.1"/>
</dbReference>
<evidence type="ECO:0000313" key="4">
    <source>
        <dbReference type="Proteomes" id="UP001277561"/>
    </source>
</evidence>
<evidence type="ECO:0000256" key="1">
    <source>
        <dbReference type="SAM" id="Phobius"/>
    </source>
</evidence>
<dbReference type="AlphaFoldDB" id="A0AAW9FNT1"/>
<gene>
    <name evidence="2" type="ORF">RMR22_23190</name>
    <name evidence="3" type="ORF">RMS29_24475</name>
</gene>
<keyword evidence="4" id="KW-1185">Reference proteome</keyword>
<keyword evidence="1" id="KW-0472">Membrane</keyword>
<protein>
    <submittedName>
        <fullName evidence="2">Uncharacterized protein</fullName>
    </submittedName>
</protein>
<keyword evidence="1" id="KW-1133">Transmembrane helix</keyword>
<dbReference type="Proteomes" id="UP001277561">
    <property type="component" value="Unassembled WGS sequence"/>
</dbReference>
<sequence length="215" mass="23156">MVEDHIACRKLRLHKLSFLSIGAIVLSSLNIGFTFGLSPAVAQDEAGWMQMKEVKTEVQPGDSDLVRIWKDVMDSEAEKIRASGGKLFVKGEQTVLPAGGYRPTNFLSSEFQTDRATYIVSIMLQRPPGCDSGENGSAVTAIHSSCPARLTILPKDGSQPSTTEMPGACGIWPSMQVEPLENTGTFARIEADSIQVEAIKGNATIPGCEVSFPLK</sequence>
<evidence type="ECO:0000313" key="3">
    <source>
        <dbReference type="EMBL" id="MDX8332367.1"/>
    </source>
</evidence>
<proteinExistence type="predicted"/>